<dbReference type="AlphaFoldDB" id="A3J017"/>
<evidence type="ECO:0000313" key="3">
    <source>
        <dbReference type="Proteomes" id="UP000003781"/>
    </source>
</evidence>
<dbReference type="EMBL" id="AAXW01000143">
    <property type="protein sequence ID" value="EAZ87929.1"/>
    <property type="molecule type" value="Genomic_DNA"/>
</dbReference>
<sequence>MKQLFISGILSAVVTPLIFTTPAKSAIFEITGDIENFSPSTVLGNFRIVINDNDNPQQLFEADITESNIGLINEPWYGYNVSEATASVDGVLYDETDIISFSPFSSPINAEIWFEEPISLNSNLFLVDFDRGFTDNLLLGGTTNNRIGWLIQNSGFAYLPTEGFQVKISNVTVKQVPEPLTMLGTGSALAFGTVFKRKLAKTKKK</sequence>
<feature type="signal peptide" evidence="1">
    <location>
        <begin position="1"/>
        <end position="25"/>
    </location>
</feature>
<gene>
    <name evidence="2" type="ORF">CY0110_00890</name>
</gene>
<dbReference type="InterPro" id="IPR026374">
    <property type="entry name" value="Cyano_PEP"/>
</dbReference>
<accession>A3J017</accession>
<keyword evidence="3" id="KW-1185">Reference proteome</keyword>
<dbReference type="Proteomes" id="UP000003781">
    <property type="component" value="Unassembled WGS sequence"/>
</dbReference>
<feature type="chain" id="PRO_5002653907" description="PEP-CTERM protein-sorting domain-containing protein" evidence="1">
    <location>
        <begin position="26"/>
        <end position="205"/>
    </location>
</feature>
<dbReference type="RefSeq" id="WP_008278983.1">
    <property type="nucleotide sequence ID" value="NZ_AAXW01000143.1"/>
</dbReference>
<proteinExistence type="predicted"/>
<evidence type="ECO:0000256" key="1">
    <source>
        <dbReference type="SAM" id="SignalP"/>
    </source>
</evidence>
<reference evidence="2 3" key="1">
    <citation type="submission" date="2007-03" db="EMBL/GenBank/DDBJ databases">
        <authorList>
            <person name="Stal L."/>
            <person name="Ferriera S."/>
            <person name="Johnson J."/>
            <person name="Kravitz S."/>
            <person name="Beeson K."/>
            <person name="Sutton G."/>
            <person name="Rogers Y.-H."/>
            <person name="Friedman R."/>
            <person name="Frazier M."/>
            <person name="Venter J.C."/>
        </authorList>
    </citation>
    <scope>NUCLEOTIDE SEQUENCE [LARGE SCALE GENOMIC DNA]</scope>
    <source>
        <strain evidence="2 3">CCY0110</strain>
    </source>
</reference>
<protein>
    <recommendedName>
        <fullName evidence="4">PEP-CTERM protein-sorting domain-containing protein</fullName>
    </recommendedName>
</protein>
<comment type="caution">
    <text evidence="2">The sequence shown here is derived from an EMBL/GenBank/DDBJ whole genome shotgun (WGS) entry which is preliminary data.</text>
</comment>
<evidence type="ECO:0008006" key="4">
    <source>
        <dbReference type="Google" id="ProtNLM"/>
    </source>
</evidence>
<keyword evidence="1" id="KW-0732">Signal</keyword>
<evidence type="ECO:0000313" key="2">
    <source>
        <dbReference type="EMBL" id="EAZ87929.1"/>
    </source>
</evidence>
<organism evidence="2 3">
    <name type="scientific">Crocosphaera chwakensis CCY0110</name>
    <dbReference type="NCBI Taxonomy" id="391612"/>
    <lineage>
        <taxon>Bacteria</taxon>
        <taxon>Bacillati</taxon>
        <taxon>Cyanobacteriota</taxon>
        <taxon>Cyanophyceae</taxon>
        <taxon>Oscillatoriophycideae</taxon>
        <taxon>Chroococcales</taxon>
        <taxon>Aphanothecaceae</taxon>
        <taxon>Crocosphaera</taxon>
        <taxon>Crocosphaera chwakensis</taxon>
    </lineage>
</organism>
<dbReference type="NCBIfam" id="TIGR04155">
    <property type="entry name" value="cyano_PEP"/>
    <property type="match status" value="1"/>
</dbReference>
<name>A3J017_9CHRO</name>